<keyword evidence="8" id="KW-1185">Reference proteome</keyword>
<dbReference type="InterPro" id="IPR005829">
    <property type="entry name" value="Sugar_transporter_CS"/>
</dbReference>
<dbReference type="InterPro" id="IPR036259">
    <property type="entry name" value="MFS_trans_sf"/>
</dbReference>
<dbReference type="EMBL" id="CP034348">
    <property type="protein sequence ID" value="QGX97616.1"/>
    <property type="molecule type" value="Genomic_DNA"/>
</dbReference>
<dbReference type="SUPFAM" id="SSF103473">
    <property type="entry name" value="MFS general substrate transporter"/>
    <property type="match status" value="1"/>
</dbReference>
<accession>A0A6I6IQV3</accession>
<dbReference type="Gene3D" id="1.20.1250.20">
    <property type="entry name" value="MFS general substrate transporter like domains"/>
    <property type="match status" value="1"/>
</dbReference>
<feature type="transmembrane region" description="Helical" evidence="5">
    <location>
        <begin position="210"/>
        <end position="231"/>
    </location>
</feature>
<dbReference type="OrthoDB" id="9816124at2"/>
<feature type="transmembrane region" description="Helical" evidence="5">
    <location>
        <begin position="163"/>
        <end position="182"/>
    </location>
</feature>
<dbReference type="InterPro" id="IPR053160">
    <property type="entry name" value="MFS_DHA3_Transporter"/>
</dbReference>
<comment type="subcellular location">
    <subcellularLocation>
        <location evidence="1">Membrane</location>
        <topology evidence="1">Multi-pass membrane protein</topology>
    </subcellularLocation>
</comment>
<dbReference type="GO" id="GO:0022857">
    <property type="term" value="F:transmembrane transporter activity"/>
    <property type="evidence" value="ECO:0007669"/>
    <property type="project" value="InterPro"/>
</dbReference>
<evidence type="ECO:0000256" key="3">
    <source>
        <dbReference type="ARBA" id="ARBA00022989"/>
    </source>
</evidence>
<dbReference type="AlphaFoldDB" id="A0A6I6IQV3"/>
<feature type="transmembrane region" description="Helical" evidence="5">
    <location>
        <begin position="39"/>
        <end position="59"/>
    </location>
</feature>
<feature type="transmembrane region" description="Helical" evidence="5">
    <location>
        <begin position="346"/>
        <end position="365"/>
    </location>
</feature>
<evidence type="ECO:0000256" key="1">
    <source>
        <dbReference type="ARBA" id="ARBA00004141"/>
    </source>
</evidence>
<dbReference type="RefSeq" id="WP_157706251.1">
    <property type="nucleotide sequence ID" value="NZ_CP034348.1"/>
</dbReference>
<keyword evidence="3 5" id="KW-1133">Transmembrane helix</keyword>
<dbReference type="KEGG" id="rom:EI983_04705"/>
<feature type="transmembrane region" description="Helical" evidence="5">
    <location>
        <begin position="71"/>
        <end position="89"/>
    </location>
</feature>
<evidence type="ECO:0000256" key="4">
    <source>
        <dbReference type="ARBA" id="ARBA00023136"/>
    </source>
</evidence>
<evidence type="ECO:0000313" key="7">
    <source>
        <dbReference type="EMBL" id="QGX97616.1"/>
    </source>
</evidence>
<proteinExistence type="predicted"/>
<keyword evidence="2 5" id="KW-0812">Transmembrane</keyword>
<gene>
    <name evidence="7" type="ORF">EI983_04705</name>
</gene>
<dbReference type="GO" id="GO:0016020">
    <property type="term" value="C:membrane"/>
    <property type="evidence" value="ECO:0007669"/>
    <property type="project" value="UniProtKB-SubCell"/>
</dbReference>
<protein>
    <submittedName>
        <fullName evidence="7">MFS transporter</fullName>
    </submittedName>
</protein>
<dbReference type="PANTHER" id="PTHR23530:SF1">
    <property type="entry name" value="PERMEASE, MAJOR FACILITATOR SUPERFAMILY-RELATED"/>
    <property type="match status" value="1"/>
</dbReference>
<dbReference type="PANTHER" id="PTHR23530">
    <property type="entry name" value="TRANSPORT PROTEIN-RELATED"/>
    <property type="match status" value="1"/>
</dbReference>
<reference evidence="8" key="1">
    <citation type="submission" date="2018-12" db="EMBL/GenBank/DDBJ databases">
        <title>Complete genome sequence of Roseovarius sp. MME-070.</title>
        <authorList>
            <person name="Nam Y.-D."/>
            <person name="Kang J."/>
            <person name="Chung W.-H."/>
            <person name="Park Y.S."/>
        </authorList>
    </citation>
    <scope>NUCLEOTIDE SEQUENCE [LARGE SCALE GENOMIC DNA]</scope>
    <source>
        <strain evidence="8">MME-070</strain>
    </source>
</reference>
<evidence type="ECO:0000256" key="5">
    <source>
        <dbReference type="SAM" id="Phobius"/>
    </source>
</evidence>
<dbReference type="PROSITE" id="PS00216">
    <property type="entry name" value="SUGAR_TRANSPORT_1"/>
    <property type="match status" value="1"/>
</dbReference>
<feature type="transmembrane region" description="Helical" evidence="5">
    <location>
        <begin position="278"/>
        <end position="299"/>
    </location>
</feature>
<organism evidence="7 8">
    <name type="scientific">Roseovarius faecimaris</name>
    <dbReference type="NCBI Taxonomy" id="2494550"/>
    <lineage>
        <taxon>Bacteria</taxon>
        <taxon>Pseudomonadati</taxon>
        <taxon>Pseudomonadota</taxon>
        <taxon>Alphaproteobacteria</taxon>
        <taxon>Rhodobacterales</taxon>
        <taxon>Roseobacteraceae</taxon>
        <taxon>Roseovarius</taxon>
    </lineage>
</organism>
<dbReference type="Proteomes" id="UP000428330">
    <property type="component" value="Chromosome"/>
</dbReference>
<feature type="transmembrane region" description="Helical" evidence="5">
    <location>
        <begin position="12"/>
        <end position="33"/>
    </location>
</feature>
<dbReference type="InterPro" id="IPR011701">
    <property type="entry name" value="MFS"/>
</dbReference>
<feature type="transmembrane region" description="Helical" evidence="5">
    <location>
        <begin position="251"/>
        <end position="271"/>
    </location>
</feature>
<feature type="domain" description="Major facilitator superfamily (MFS) profile" evidence="6">
    <location>
        <begin position="1"/>
        <end position="402"/>
    </location>
</feature>
<dbReference type="InterPro" id="IPR020846">
    <property type="entry name" value="MFS_dom"/>
</dbReference>
<sequence length="408" mass="43592">MQTTGTARNIALLPWISFAQSLLFWQAVWFLYFQAQLSAAEAILLYVVYDLAATVLEVPSGYMSDRLGRRLTLIASAAAATAGAVLLALGGGFLVFAAAQVLMGAATAFWSGTGSSILYESLRAEGRSAEVERQELVIWRVMFIALALSAAAGGAMARWSGTAPFWATALAGAWMLALTLRLREPAKDRQEYQPLGAQLRVLRGWFARPLLLWLFGLSVGLYVLGHVPFVFGQPFILEALERQGLAGEAPVISGVVSATMMVLSVLASLVAGGLRARIGLAAMLLLALAMQLGLIGALAASNAPWVIALLFLRMVPSSLSTPFIQARIQPELSDDLRATFLSLKSFVGRIVFAAALFWAAGSSNAVGKMAYGEMQVILLGFLLGGLALWAVLAMSVRRIPLERRENGA</sequence>
<feature type="transmembrane region" description="Helical" evidence="5">
    <location>
        <begin position="95"/>
        <end position="117"/>
    </location>
</feature>
<feature type="transmembrane region" description="Helical" evidence="5">
    <location>
        <begin position="137"/>
        <end position="157"/>
    </location>
</feature>
<dbReference type="PROSITE" id="PS50850">
    <property type="entry name" value="MFS"/>
    <property type="match status" value="1"/>
</dbReference>
<evidence type="ECO:0000256" key="2">
    <source>
        <dbReference type="ARBA" id="ARBA00022692"/>
    </source>
</evidence>
<name>A0A6I6IQV3_9RHOB</name>
<feature type="transmembrane region" description="Helical" evidence="5">
    <location>
        <begin position="377"/>
        <end position="396"/>
    </location>
</feature>
<evidence type="ECO:0000313" key="8">
    <source>
        <dbReference type="Proteomes" id="UP000428330"/>
    </source>
</evidence>
<dbReference type="Pfam" id="PF07690">
    <property type="entry name" value="MFS_1"/>
    <property type="match status" value="1"/>
</dbReference>
<feature type="transmembrane region" description="Helical" evidence="5">
    <location>
        <begin position="305"/>
        <end position="325"/>
    </location>
</feature>
<keyword evidence="4 5" id="KW-0472">Membrane</keyword>
<evidence type="ECO:0000259" key="6">
    <source>
        <dbReference type="PROSITE" id="PS50850"/>
    </source>
</evidence>